<evidence type="ECO:0000313" key="9">
    <source>
        <dbReference type="Proteomes" id="UP000187735"/>
    </source>
</evidence>
<dbReference type="InterPro" id="IPR037198">
    <property type="entry name" value="MutL_C_sf"/>
</dbReference>
<dbReference type="Pfam" id="PF08676">
    <property type="entry name" value="MutL_C"/>
    <property type="match status" value="1"/>
</dbReference>
<evidence type="ECO:0000256" key="5">
    <source>
        <dbReference type="HAMAP-Rule" id="MF_00149"/>
    </source>
</evidence>
<keyword evidence="9" id="KW-1185">Reference proteome</keyword>
<dbReference type="GO" id="GO:0140664">
    <property type="term" value="F:ATP-dependent DNA damage sensor activity"/>
    <property type="evidence" value="ECO:0007669"/>
    <property type="project" value="InterPro"/>
</dbReference>
<dbReference type="PANTHER" id="PTHR10073:SF12">
    <property type="entry name" value="DNA MISMATCH REPAIR PROTEIN MLH1"/>
    <property type="match status" value="1"/>
</dbReference>
<dbReference type="InterPro" id="IPR020667">
    <property type="entry name" value="DNA_mismatch_repair_MutL"/>
</dbReference>
<dbReference type="Pfam" id="PF13589">
    <property type="entry name" value="HATPase_c_3"/>
    <property type="match status" value="1"/>
</dbReference>
<dbReference type="GO" id="GO:0030983">
    <property type="term" value="F:mismatched DNA binding"/>
    <property type="evidence" value="ECO:0007669"/>
    <property type="project" value="InterPro"/>
</dbReference>
<accession>A0A1P8WS38</accession>
<evidence type="ECO:0000256" key="4">
    <source>
        <dbReference type="ARBA" id="ARBA00023204"/>
    </source>
</evidence>
<dbReference type="GO" id="GO:0005524">
    <property type="term" value="F:ATP binding"/>
    <property type="evidence" value="ECO:0007669"/>
    <property type="project" value="InterPro"/>
</dbReference>
<dbReference type="PANTHER" id="PTHR10073">
    <property type="entry name" value="DNA MISMATCH REPAIR PROTEIN MLH, PMS, MUTL"/>
    <property type="match status" value="1"/>
</dbReference>
<dbReference type="KEGG" id="fmr:Fuma_06532"/>
<evidence type="ECO:0000256" key="2">
    <source>
        <dbReference type="ARBA" id="ARBA00021975"/>
    </source>
</evidence>
<gene>
    <name evidence="5 8" type="primary">mutL</name>
    <name evidence="8" type="ORF">Fuma_06532</name>
</gene>
<dbReference type="GO" id="GO:0016887">
    <property type="term" value="F:ATP hydrolysis activity"/>
    <property type="evidence" value="ECO:0007669"/>
    <property type="project" value="InterPro"/>
</dbReference>
<dbReference type="InterPro" id="IPR013507">
    <property type="entry name" value="DNA_mismatch_S5_2-like"/>
</dbReference>
<dbReference type="AlphaFoldDB" id="A0A1P8WS38"/>
<evidence type="ECO:0000256" key="1">
    <source>
        <dbReference type="ARBA" id="ARBA00006082"/>
    </source>
</evidence>
<dbReference type="Gene3D" id="3.30.1540.20">
    <property type="entry name" value="MutL, C-terminal domain, dimerisation subdomain"/>
    <property type="match status" value="1"/>
</dbReference>
<comment type="similarity">
    <text evidence="1 5">Belongs to the DNA mismatch repair MutL/HexB family.</text>
</comment>
<keyword evidence="3 5" id="KW-0227">DNA damage</keyword>
<dbReference type="FunFam" id="3.30.565.10:FF:000003">
    <property type="entry name" value="DNA mismatch repair endonuclease MutL"/>
    <property type="match status" value="1"/>
</dbReference>
<dbReference type="GO" id="GO:0032300">
    <property type="term" value="C:mismatch repair complex"/>
    <property type="evidence" value="ECO:0007669"/>
    <property type="project" value="InterPro"/>
</dbReference>
<dbReference type="InterPro" id="IPR042121">
    <property type="entry name" value="MutL_C_regsub"/>
</dbReference>
<dbReference type="Gene3D" id="3.30.565.10">
    <property type="entry name" value="Histidine kinase-like ATPase, C-terminal domain"/>
    <property type="match status" value="1"/>
</dbReference>
<dbReference type="InterPro" id="IPR020568">
    <property type="entry name" value="Ribosomal_Su5_D2-typ_SF"/>
</dbReference>
<reference evidence="8 9" key="1">
    <citation type="journal article" date="2016" name="Front. Microbiol.">
        <title>Fuerstia marisgermanicae gen. nov., sp. nov., an Unusual Member of the Phylum Planctomycetes from the German Wadden Sea.</title>
        <authorList>
            <person name="Kohn T."/>
            <person name="Heuer A."/>
            <person name="Jogler M."/>
            <person name="Vollmers J."/>
            <person name="Boedeker C."/>
            <person name="Bunk B."/>
            <person name="Rast P."/>
            <person name="Borchert D."/>
            <person name="Glockner I."/>
            <person name="Freese H.M."/>
            <person name="Klenk H.P."/>
            <person name="Overmann J."/>
            <person name="Kaster A.K."/>
            <person name="Rohde M."/>
            <person name="Wiegand S."/>
            <person name="Jogler C."/>
        </authorList>
    </citation>
    <scope>NUCLEOTIDE SEQUENCE [LARGE SCALE GENOMIC DNA]</scope>
    <source>
        <strain evidence="8 9">NH11</strain>
    </source>
</reference>
<dbReference type="InterPro" id="IPR014762">
    <property type="entry name" value="DNA_mismatch_repair_CS"/>
</dbReference>
<keyword evidence="4 5" id="KW-0234">DNA repair</keyword>
<dbReference type="InterPro" id="IPR042120">
    <property type="entry name" value="MutL_C_dimsub"/>
</dbReference>
<dbReference type="Gene3D" id="3.30.230.10">
    <property type="match status" value="1"/>
</dbReference>
<protein>
    <recommendedName>
        <fullName evidence="2 5">DNA mismatch repair protein MutL</fullName>
    </recommendedName>
</protein>
<dbReference type="InterPro" id="IPR038973">
    <property type="entry name" value="MutL/Mlh/Pms-like"/>
</dbReference>
<feature type="domain" description="MutL C-terminal dimerisation" evidence="6">
    <location>
        <begin position="517"/>
        <end position="660"/>
    </location>
</feature>
<dbReference type="SUPFAM" id="SSF54211">
    <property type="entry name" value="Ribosomal protein S5 domain 2-like"/>
    <property type="match status" value="1"/>
</dbReference>
<dbReference type="SMART" id="SM01340">
    <property type="entry name" value="DNA_mis_repair"/>
    <property type="match status" value="1"/>
</dbReference>
<dbReference type="Gene3D" id="3.30.1370.100">
    <property type="entry name" value="MutL, C-terminal domain, regulatory subdomain"/>
    <property type="match status" value="1"/>
</dbReference>
<dbReference type="NCBIfam" id="TIGR00585">
    <property type="entry name" value="mutl"/>
    <property type="match status" value="1"/>
</dbReference>
<dbReference type="Pfam" id="PF01119">
    <property type="entry name" value="DNA_mis_repair"/>
    <property type="match status" value="1"/>
</dbReference>
<proteinExistence type="inferred from homology"/>
<dbReference type="HAMAP" id="MF_00149">
    <property type="entry name" value="DNA_mis_repair"/>
    <property type="match status" value="1"/>
</dbReference>
<organism evidence="8 9">
    <name type="scientific">Fuerstiella marisgermanici</name>
    <dbReference type="NCBI Taxonomy" id="1891926"/>
    <lineage>
        <taxon>Bacteria</taxon>
        <taxon>Pseudomonadati</taxon>
        <taxon>Planctomycetota</taxon>
        <taxon>Planctomycetia</taxon>
        <taxon>Planctomycetales</taxon>
        <taxon>Planctomycetaceae</taxon>
        <taxon>Fuerstiella</taxon>
    </lineage>
</organism>
<dbReference type="CDD" id="cd00782">
    <property type="entry name" value="MutL_Trans"/>
    <property type="match status" value="1"/>
</dbReference>
<dbReference type="STRING" id="1891926.Fuma_06532"/>
<feature type="domain" description="DNA mismatch repair protein S5" evidence="7">
    <location>
        <begin position="235"/>
        <end position="358"/>
    </location>
</feature>
<dbReference type="InterPro" id="IPR036890">
    <property type="entry name" value="HATPase_C_sf"/>
</dbReference>
<comment type="function">
    <text evidence="5">This protein is involved in the repair of mismatches in DNA. It is required for dam-dependent methyl-directed DNA mismatch repair. May act as a 'molecular matchmaker', a protein that promotes the formation of a stable complex between two or more DNA-binding proteins in an ATP-dependent manner without itself being part of a final effector complex.</text>
</comment>
<evidence type="ECO:0000256" key="3">
    <source>
        <dbReference type="ARBA" id="ARBA00022763"/>
    </source>
</evidence>
<dbReference type="SUPFAM" id="SSF55874">
    <property type="entry name" value="ATPase domain of HSP90 chaperone/DNA topoisomerase II/histidine kinase"/>
    <property type="match status" value="1"/>
</dbReference>
<dbReference type="PROSITE" id="PS00058">
    <property type="entry name" value="DNA_MISMATCH_REPAIR_1"/>
    <property type="match status" value="1"/>
</dbReference>
<dbReference type="CDD" id="cd16926">
    <property type="entry name" value="HATPase_MutL-MLH-PMS-like"/>
    <property type="match status" value="1"/>
</dbReference>
<dbReference type="Proteomes" id="UP000187735">
    <property type="component" value="Chromosome"/>
</dbReference>
<dbReference type="InterPro" id="IPR014790">
    <property type="entry name" value="MutL_C"/>
</dbReference>
<evidence type="ECO:0000259" key="6">
    <source>
        <dbReference type="SMART" id="SM00853"/>
    </source>
</evidence>
<name>A0A1P8WS38_9PLAN</name>
<dbReference type="InterPro" id="IPR014721">
    <property type="entry name" value="Ribsml_uS5_D2-typ_fold_subgr"/>
</dbReference>
<dbReference type="SUPFAM" id="SSF118116">
    <property type="entry name" value="DNA mismatch repair protein MutL"/>
    <property type="match status" value="1"/>
</dbReference>
<dbReference type="GO" id="GO:0006298">
    <property type="term" value="P:mismatch repair"/>
    <property type="evidence" value="ECO:0007669"/>
    <property type="project" value="UniProtKB-UniRule"/>
</dbReference>
<dbReference type="InterPro" id="IPR002099">
    <property type="entry name" value="MutL/Mlh/PMS"/>
</dbReference>
<evidence type="ECO:0000313" key="8">
    <source>
        <dbReference type="EMBL" id="APZ96858.1"/>
    </source>
</evidence>
<dbReference type="SMART" id="SM00853">
    <property type="entry name" value="MutL_C"/>
    <property type="match status" value="1"/>
</dbReference>
<evidence type="ECO:0000259" key="7">
    <source>
        <dbReference type="SMART" id="SM01340"/>
    </source>
</evidence>
<sequence>MATANTRMPLIPLPLHGRISTTMSRIQQLDPHVINRIAAGEVIERPASVVKELLENSVDALATRIEVDISTGGIDLIRISDNGEGMHPDDLLLSVTSHATSKIRSDEDLQKVATMGFRGEALASIASISRFRIRTRRLGLDTGLDTGRELQADGGDVNINRECGCPQGTVIEVHNLFFNTPARRKFLKKPSTEFGRISEQFSKIALANPNLHLVLRHNDKLVYELPATPNQLERIRRFFGSDLGDKLIPVESKATTEAGEEIRLWGFVGDPSFSRGTRKDQYLFLNGRHIQDRSLQHALGEAYRGLLMVGRHPVSFLFLELPPHLVDVNVHPTKTEVRFQDGQSLYRQLLHTLRDKFLSLNFQSEIQVPTARRTEANANTNPNAPLQKELDIWAASVSQTDRPAMAAPAAAIQTPRYAGDAVTSSAPAIRPNLKSSAFRLAVTDAMSEFAEAPGTAVATETAFAVDETETADQPHSMDVIESAVPVPVDDSSGATPELTAVSGGATSSDIVYGDDFRAFQIHDCYLVVAGDEGLEVIDQHALHERILYEHLRLRVLEGQVESQKLLMPEAIECSAGEAAVLMEYRELLIEIGFEIEDFGGTTILVSAHPVMLPRGNFVRILRDMAERLEESDGKTSRRDLLDHMMHTMACKAAIKAGQRLAPEEMQELLRQRHTVDDAHHCPHGRPTSLMLSRATLDKQFGRLG</sequence>
<dbReference type="EMBL" id="CP017641">
    <property type="protein sequence ID" value="APZ96858.1"/>
    <property type="molecule type" value="Genomic_DNA"/>
</dbReference>